<keyword evidence="1" id="KW-0175">Coiled coil</keyword>
<evidence type="ECO:0000313" key="4">
    <source>
        <dbReference type="Proteomes" id="UP000034947"/>
    </source>
</evidence>
<comment type="caution">
    <text evidence="3">The sequence shown here is derived from an EMBL/GenBank/DDBJ whole genome shotgun (WGS) entry which is preliminary data.</text>
</comment>
<name>A0A0F8X7K4_9EURO</name>
<dbReference type="GO" id="GO:0051015">
    <property type="term" value="F:actin filament binding"/>
    <property type="evidence" value="ECO:0007669"/>
    <property type="project" value="TreeGrafter"/>
</dbReference>
<evidence type="ECO:0000313" key="3">
    <source>
        <dbReference type="EMBL" id="KKK19587.1"/>
    </source>
</evidence>
<feature type="coiled-coil region" evidence="1">
    <location>
        <begin position="139"/>
        <end position="222"/>
    </location>
</feature>
<feature type="region of interest" description="Disordered" evidence="2">
    <location>
        <begin position="1"/>
        <end position="57"/>
    </location>
</feature>
<dbReference type="GO" id="GO:0000146">
    <property type="term" value="F:microfilament motor activity"/>
    <property type="evidence" value="ECO:0007669"/>
    <property type="project" value="TreeGrafter"/>
</dbReference>
<dbReference type="Proteomes" id="UP000034947">
    <property type="component" value="Unassembled WGS sequence"/>
</dbReference>
<dbReference type="OrthoDB" id="3532430at2759"/>
<dbReference type="GO" id="GO:0016460">
    <property type="term" value="C:myosin II complex"/>
    <property type="evidence" value="ECO:0007669"/>
    <property type="project" value="TreeGrafter"/>
</dbReference>
<dbReference type="PANTHER" id="PTHR45615:SF40">
    <property type="entry name" value="MYOSIN HEAVY CHAIN, NON-MUSCLE"/>
    <property type="match status" value="1"/>
</dbReference>
<dbReference type="AlphaFoldDB" id="A0A0F8X7K4"/>
<reference evidence="3 4" key="1">
    <citation type="submission" date="2015-02" db="EMBL/GenBank/DDBJ databases">
        <title>Draft Genome Sequences of Two Closely-Related Aflatoxigenic Aspergillus Species Obtained from the Cote d'Ivoire.</title>
        <authorList>
            <person name="Moore G.G."/>
            <person name="Beltz S.B."/>
            <person name="Mack B.M."/>
        </authorList>
    </citation>
    <scope>NUCLEOTIDE SEQUENCE [LARGE SCALE GENOMIC DNA]</scope>
    <source>
        <strain evidence="3 4">SRRC1432</strain>
    </source>
</reference>
<feature type="region of interest" description="Disordered" evidence="2">
    <location>
        <begin position="686"/>
        <end position="708"/>
    </location>
</feature>
<dbReference type="GO" id="GO:0005737">
    <property type="term" value="C:cytoplasm"/>
    <property type="evidence" value="ECO:0007669"/>
    <property type="project" value="TreeGrafter"/>
</dbReference>
<feature type="region of interest" description="Disordered" evidence="2">
    <location>
        <begin position="79"/>
        <end position="109"/>
    </location>
</feature>
<dbReference type="VEuPathDB" id="FungiDB:P175DRAFT_0437770"/>
<protein>
    <submittedName>
        <fullName evidence="3">Uncharacterized protein</fullName>
    </submittedName>
</protein>
<evidence type="ECO:0000256" key="2">
    <source>
        <dbReference type="SAM" id="MobiDB-lite"/>
    </source>
</evidence>
<dbReference type="GO" id="GO:0032982">
    <property type="term" value="C:myosin filament"/>
    <property type="evidence" value="ECO:0007669"/>
    <property type="project" value="TreeGrafter"/>
</dbReference>
<gene>
    <name evidence="3" type="ORF">AOCH_001302</name>
</gene>
<dbReference type="PANTHER" id="PTHR45615">
    <property type="entry name" value="MYOSIN HEAVY CHAIN, NON-MUSCLE"/>
    <property type="match status" value="1"/>
</dbReference>
<accession>A0A0F8X7K4</accession>
<organism evidence="3 4">
    <name type="scientific">Aspergillus ochraceoroseus</name>
    <dbReference type="NCBI Taxonomy" id="138278"/>
    <lineage>
        <taxon>Eukaryota</taxon>
        <taxon>Fungi</taxon>
        <taxon>Dikarya</taxon>
        <taxon>Ascomycota</taxon>
        <taxon>Pezizomycotina</taxon>
        <taxon>Eurotiomycetes</taxon>
        <taxon>Eurotiomycetidae</taxon>
        <taxon>Eurotiales</taxon>
        <taxon>Aspergillaceae</taxon>
        <taxon>Aspergillus</taxon>
        <taxon>Aspergillus subgen. Nidulantes</taxon>
    </lineage>
</organism>
<evidence type="ECO:0000256" key="1">
    <source>
        <dbReference type="SAM" id="Coils"/>
    </source>
</evidence>
<dbReference type="EMBL" id="JYKN01001618">
    <property type="protein sequence ID" value="KKK19587.1"/>
    <property type="molecule type" value="Genomic_DNA"/>
</dbReference>
<proteinExistence type="predicted"/>
<feature type="coiled-coil region" evidence="1">
    <location>
        <begin position="480"/>
        <end position="570"/>
    </location>
</feature>
<keyword evidence="4" id="KW-1185">Reference proteome</keyword>
<sequence length="751" mass="85094">MVDTRHSQRKRRNSGALDVNPSPRVLRSSSRRFDDAVTPRPNKKVRFSDPGPRLPCPDYSTGLTPAMCRTSFEESNAVTVLQGSPSRRLRRRSTPLPRNRRSDSLVPLDSTSSERVLHFTPLRQILDSRTQRRIRRLGLSEELNNIEREKRASAQYEKTWQSLLRERNALQQELELVKKRQISPESHSTTDDGDWMAPRERIDHLESQNDQLRTQLSFSTREDSVTTDGEFDTIMINDSGFDADTLLMSNSPIIRVADMRATSVPDDPSLLSRNAGGSAQPSENAELAALSHDLEVAKKEKRNLFDACRSRLGSLDNTALGRHLHQSSPPPDFLHDILPTLMQALDRASNATRTLDSIQHELSDLGFSGTNAMEIIAEMRDRFRSARLELERAVPGETAHASLNDGPSTLGALVKRVETLVKGLGEERTRHEGSADRERALRGQFDHLLVRYEAAAKKIHDLEDSISSSAADMLHTRMRMQELENEAQEHVIGIDRLNSALSKYHGEVNGLELLVTRLEDERTKFSEQHAQQISDLEKKIAAEENARQAAESTISERERLIRELEEVIEHNRIRFCDLTTKVERMERERSEAIESWKQSTAEQDAKHDQELGLMNVRVSELNTALEAAKTETEKLRHTHFGLEEQLRFEVEARDSLLDSWAAEQARSFAFMKSTVSSERRKAKARAANWEMKSDELQSETPLGSEPITPVSMTRFVDVEVGRGKHRRRLDSGIGILTEDELELLPSDPADL</sequence>